<sequence>MGRSADFDAFYDATSRRVLHQLYALTGDLEQARQCTQEAYARAWRQWPAVSAATSPEAWVRTTAWRLAPGRRIAVKRPAKRPSTRAARTPGGGSADLVAALRKLPERQRYAIVARLIAGAAVADIATETGASVATVENRLAKARATLARILPDDTAVLTGGHRV</sequence>
<evidence type="ECO:0000259" key="6">
    <source>
        <dbReference type="Pfam" id="PF04542"/>
    </source>
</evidence>
<dbReference type="InterPro" id="IPR039425">
    <property type="entry name" value="RNA_pol_sigma-70-like"/>
</dbReference>
<dbReference type="InterPro" id="IPR013249">
    <property type="entry name" value="RNA_pol_sigma70_r4_t2"/>
</dbReference>
<dbReference type="Pfam" id="PF04542">
    <property type="entry name" value="Sigma70_r2"/>
    <property type="match status" value="1"/>
</dbReference>
<keyword evidence="3" id="KW-0731">Sigma factor</keyword>
<evidence type="ECO:0000256" key="2">
    <source>
        <dbReference type="ARBA" id="ARBA00023015"/>
    </source>
</evidence>
<comment type="similarity">
    <text evidence="1">Belongs to the sigma-70 factor family. ECF subfamily.</text>
</comment>
<dbReference type="Gene3D" id="1.10.10.10">
    <property type="entry name" value="Winged helix-like DNA-binding domain superfamily/Winged helix DNA-binding domain"/>
    <property type="match status" value="1"/>
</dbReference>
<dbReference type="Pfam" id="PF08281">
    <property type="entry name" value="Sigma70_r4_2"/>
    <property type="match status" value="1"/>
</dbReference>
<dbReference type="InterPro" id="IPR013324">
    <property type="entry name" value="RNA_pol_sigma_r3/r4-like"/>
</dbReference>
<dbReference type="InterPro" id="IPR007627">
    <property type="entry name" value="RNA_pol_sigma70_r2"/>
</dbReference>
<dbReference type="InterPro" id="IPR036388">
    <property type="entry name" value="WH-like_DNA-bd_sf"/>
</dbReference>
<keyword evidence="9" id="KW-1185">Reference proteome</keyword>
<gene>
    <name evidence="8" type="ORF">HD601_000892</name>
</gene>
<evidence type="ECO:0000256" key="4">
    <source>
        <dbReference type="ARBA" id="ARBA00023125"/>
    </source>
</evidence>
<dbReference type="AlphaFoldDB" id="A0A7W9GLY9"/>
<evidence type="ECO:0000256" key="3">
    <source>
        <dbReference type="ARBA" id="ARBA00023082"/>
    </source>
</evidence>
<keyword evidence="5" id="KW-0804">Transcription</keyword>
<dbReference type="SUPFAM" id="SSF88659">
    <property type="entry name" value="Sigma3 and sigma4 domains of RNA polymerase sigma factors"/>
    <property type="match status" value="1"/>
</dbReference>
<dbReference type="EMBL" id="JACHMM010000001">
    <property type="protein sequence ID" value="MBB5786317.1"/>
    <property type="molecule type" value="Genomic_DNA"/>
</dbReference>
<dbReference type="Proteomes" id="UP000542813">
    <property type="component" value="Unassembled WGS sequence"/>
</dbReference>
<dbReference type="SUPFAM" id="SSF88946">
    <property type="entry name" value="Sigma2 domain of RNA polymerase sigma factors"/>
    <property type="match status" value="1"/>
</dbReference>
<keyword evidence="4" id="KW-0238">DNA-binding</keyword>
<name>A0A7W9GLY9_9ACTN</name>
<dbReference type="Gene3D" id="1.10.1740.10">
    <property type="match status" value="1"/>
</dbReference>
<protein>
    <submittedName>
        <fullName evidence="8">RNA polymerase sigma-70 factor (ECF subfamily)</fullName>
    </submittedName>
</protein>
<evidence type="ECO:0000256" key="5">
    <source>
        <dbReference type="ARBA" id="ARBA00023163"/>
    </source>
</evidence>
<dbReference type="GO" id="GO:0016987">
    <property type="term" value="F:sigma factor activity"/>
    <property type="evidence" value="ECO:0007669"/>
    <property type="project" value="UniProtKB-KW"/>
</dbReference>
<dbReference type="PANTHER" id="PTHR43133:SF50">
    <property type="entry name" value="ECF RNA POLYMERASE SIGMA FACTOR SIGM"/>
    <property type="match status" value="1"/>
</dbReference>
<dbReference type="GO" id="GO:0006352">
    <property type="term" value="P:DNA-templated transcription initiation"/>
    <property type="evidence" value="ECO:0007669"/>
    <property type="project" value="InterPro"/>
</dbReference>
<feature type="domain" description="RNA polymerase sigma factor 70 region 4 type 2" evidence="7">
    <location>
        <begin position="96"/>
        <end position="147"/>
    </location>
</feature>
<comment type="caution">
    <text evidence="8">The sequence shown here is derived from an EMBL/GenBank/DDBJ whole genome shotgun (WGS) entry which is preliminary data.</text>
</comment>
<dbReference type="RefSeq" id="WP_184819714.1">
    <property type="nucleotide sequence ID" value="NZ_JACHMM010000001.1"/>
</dbReference>
<organism evidence="8 9">
    <name type="scientific">Jiangella mangrovi</name>
    <dbReference type="NCBI Taxonomy" id="1524084"/>
    <lineage>
        <taxon>Bacteria</taxon>
        <taxon>Bacillati</taxon>
        <taxon>Actinomycetota</taxon>
        <taxon>Actinomycetes</taxon>
        <taxon>Jiangellales</taxon>
        <taxon>Jiangellaceae</taxon>
        <taxon>Jiangella</taxon>
    </lineage>
</organism>
<evidence type="ECO:0000313" key="9">
    <source>
        <dbReference type="Proteomes" id="UP000542813"/>
    </source>
</evidence>
<keyword evidence="2" id="KW-0805">Transcription regulation</keyword>
<dbReference type="GO" id="GO:0003677">
    <property type="term" value="F:DNA binding"/>
    <property type="evidence" value="ECO:0007669"/>
    <property type="project" value="UniProtKB-KW"/>
</dbReference>
<evidence type="ECO:0000313" key="8">
    <source>
        <dbReference type="EMBL" id="MBB5786317.1"/>
    </source>
</evidence>
<evidence type="ECO:0000256" key="1">
    <source>
        <dbReference type="ARBA" id="ARBA00010641"/>
    </source>
</evidence>
<evidence type="ECO:0000259" key="7">
    <source>
        <dbReference type="Pfam" id="PF08281"/>
    </source>
</evidence>
<proteinExistence type="inferred from homology"/>
<accession>A0A7W9GLY9</accession>
<feature type="domain" description="RNA polymerase sigma-70 region 2" evidence="6">
    <location>
        <begin position="11"/>
        <end position="68"/>
    </location>
</feature>
<dbReference type="InterPro" id="IPR013325">
    <property type="entry name" value="RNA_pol_sigma_r2"/>
</dbReference>
<dbReference type="PANTHER" id="PTHR43133">
    <property type="entry name" value="RNA POLYMERASE ECF-TYPE SIGMA FACTO"/>
    <property type="match status" value="1"/>
</dbReference>
<reference evidence="8 9" key="1">
    <citation type="submission" date="2020-08" db="EMBL/GenBank/DDBJ databases">
        <title>Sequencing the genomes of 1000 actinobacteria strains.</title>
        <authorList>
            <person name="Klenk H.-P."/>
        </authorList>
    </citation>
    <scope>NUCLEOTIDE SEQUENCE [LARGE SCALE GENOMIC DNA]</scope>
    <source>
        <strain evidence="8 9">DSM 102122</strain>
    </source>
</reference>